<organism evidence="2 3">
    <name type="scientific">Actinomycetospora termitidis</name>
    <dbReference type="NCBI Taxonomy" id="3053470"/>
    <lineage>
        <taxon>Bacteria</taxon>
        <taxon>Bacillati</taxon>
        <taxon>Actinomycetota</taxon>
        <taxon>Actinomycetes</taxon>
        <taxon>Pseudonocardiales</taxon>
        <taxon>Pseudonocardiaceae</taxon>
        <taxon>Actinomycetospora</taxon>
    </lineage>
</organism>
<dbReference type="Proteomes" id="UP001231924">
    <property type="component" value="Unassembled WGS sequence"/>
</dbReference>
<gene>
    <name evidence="2" type="ORF">QRT03_25860</name>
</gene>
<feature type="compositionally biased region" description="Basic residues" evidence="1">
    <location>
        <begin position="1"/>
        <end position="12"/>
    </location>
</feature>
<name>A0ABT7MGX4_9PSEU</name>
<reference evidence="2 3" key="1">
    <citation type="submission" date="2023-06" db="EMBL/GenBank/DDBJ databases">
        <title>Actinomycetospora Odt1-22.</title>
        <authorList>
            <person name="Supong K."/>
        </authorList>
    </citation>
    <scope>NUCLEOTIDE SEQUENCE [LARGE SCALE GENOMIC DNA]</scope>
    <source>
        <strain evidence="2 3">Odt1-22</strain>
    </source>
</reference>
<evidence type="ECO:0000256" key="1">
    <source>
        <dbReference type="SAM" id="MobiDB-lite"/>
    </source>
</evidence>
<evidence type="ECO:0000313" key="3">
    <source>
        <dbReference type="Proteomes" id="UP001231924"/>
    </source>
</evidence>
<proteinExistence type="predicted"/>
<keyword evidence="3" id="KW-1185">Reference proteome</keyword>
<accession>A0ABT7MGX4</accession>
<protein>
    <submittedName>
        <fullName evidence="2">Uncharacterized protein</fullName>
    </submittedName>
</protein>
<comment type="caution">
    <text evidence="2">The sequence shown here is derived from an EMBL/GenBank/DDBJ whole genome shotgun (WGS) entry which is preliminary data.</text>
</comment>
<evidence type="ECO:0000313" key="2">
    <source>
        <dbReference type="EMBL" id="MDL5159419.1"/>
    </source>
</evidence>
<sequence length="109" mass="12358">MRQRRGRRRVGHAARPFGMDDHDEMTGALPWADIEEQEARSRAIAKVLVEALASGPDAVRGAMSRPSGPPMWPPMSVQISQAEQDHHAFLRRRSAELAVERGHVRRWTR</sequence>
<dbReference type="EMBL" id="JASVWF010000007">
    <property type="protein sequence ID" value="MDL5159419.1"/>
    <property type="molecule type" value="Genomic_DNA"/>
</dbReference>
<feature type="region of interest" description="Disordered" evidence="1">
    <location>
        <begin position="1"/>
        <end position="24"/>
    </location>
</feature>
<dbReference type="RefSeq" id="WP_286056013.1">
    <property type="nucleotide sequence ID" value="NZ_JASVWF010000007.1"/>
</dbReference>